<evidence type="ECO:0000313" key="14">
    <source>
        <dbReference type="Proteomes" id="UP000756132"/>
    </source>
</evidence>
<dbReference type="Proteomes" id="UP000756132">
    <property type="component" value="Chromosome 1"/>
</dbReference>
<keyword evidence="5" id="KW-0812">Transmembrane</keyword>
<keyword evidence="9" id="KW-0811">Translocation</keyword>
<feature type="region of interest" description="Disordered" evidence="12">
    <location>
        <begin position="55"/>
        <end position="103"/>
    </location>
</feature>
<dbReference type="RefSeq" id="XP_047757118.1">
    <property type="nucleotide sequence ID" value="XM_047900077.1"/>
</dbReference>
<keyword evidence="6" id="KW-0999">Mitochondrion inner membrane</keyword>
<feature type="compositionally biased region" description="Low complexity" evidence="12">
    <location>
        <begin position="322"/>
        <end position="354"/>
    </location>
</feature>
<feature type="region of interest" description="Disordered" evidence="12">
    <location>
        <begin position="540"/>
        <end position="561"/>
    </location>
</feature>
<evidence type="ECO:0000256" key="10">
    <source>
        <dbReference type="ARBA" id="ARBA00023128"/>
    </source>
</evidence>
<comment type="subcellular location">
    <subcellularLocation>
        <location evidence="1">Mitochondrion inner membrane</location>
        <topology evidence="1">Single-pass membrane protein</topology>
    </subcellularLocation>
</comment>
<keyword evidence="14" id="KW-1185">Reference proteome</keyword>
<sequence length="561" mass="62940">MIPRRRDMGVWHGCILHQILISYFTAEVSTADQRWFQLSYKPTLETFVHLSPLRSQHSSSNMSDKPSTPAAENVAGASSNPATAGNGGNSGASSAAPKKPLPEQNPAFKMMGLPRFRLPSRNWLIFWSVIGSFAGAVVYDRWQTKRMREKWCNMVAHIAKEPLDTKTTPRKVTIYLEAPPGDGLRSAREHFHTYIKPVLVSAALDWDVVEGRKEGDVRHKTAERIRKRRKRNGEGAPAPEGEEEAYTVESIREKNGDVDYPGVAGDIVIGRHTWKEYIRGVHEGYLGPPDMPKHMEAWETPGWDMDRNASAQTPSHDDAGKAVSDSTAQTSTSTSTSEFAADAQPADGAPANADTNGVESLEKLTTETEETQETDEDKKKQEEAKKKEAEKPKRRFPPSYILPDEYETASLSPSTPEIIGPSVGVQLPHLLGFRNTPIRIYRFLTRRRTQDDIGRQVATAILASHRPYDTVAANDQNSASAAAREIHEQDQVLDHEERDWWKTVRQPRKEHEEDIWLQPMVLDERIASRMRAFRLTAEDEDRAKRIESGAEKVATDSEDSD</sequence>
<feature type="compositionally biased region" description="Basic and acidic residues" evidence="12">
    <location>
        <begin position="376"/>
        <end position="391"/>
    </location>
</feature>
<protein>
    <recommendedName>
        <fullName evidence="3">Mitochondrial import inner membrane translocase subunit TIM54</fullName>
    </recommendedName>
</protein>
<evidence type="ECO:0000256" key="8">
    <source>
        <dbReference type="ARBA" id="ARBA00022989"/>
    </source>
</evidence>
<evidence type="ECO:0000256" key="9">
    <source>
        <dbReference type="ARBA" id="ARBA00023010"/>
    </source>
</evidence>
<keyword evidence="10" id="KW-0496">Mitochondrion</keyword>
<reference evidence="13" key="2">
    <citation type="journal article" date="2022" name="Microb. Genom.">
        <title>A chromosome-scale genome assembly of the tomato pathogen Cladosporium fulvum reveals a compartmentalized genome architecture and the presence of a dispensable chromosome.</title>
        <authorList>
            <person name="Zaccaron A.Z."/>
            <person name="Chen L.H."/>
            <person name="Samaras A."/>
            <person name="Stergiopoulos I."/>
        </authorList>
    </citation>
    <scope>NUCLEOTIDE SEQUENCE</scope>
    <source>
        <strain evidence="13">Race5_Kim</strain>
    </source>
</reference>
<dbReference type="InterPro" id="IPR021056">
    <property type="entry name" value="Mt_import_IM_translocase_Tim54"/>
</dbReference>
<dbReference type="EMBL" id="CP090163">
    <property type="protein sequence ID" value="UJO12752.1"/>
    <property type="molecule type" value="Genomic_DNA"/>
</dbReference>
<reference evidence="13" key="1">
    <citation type="submission" date="2021-12" db="EMBL/GenBank/DDBJ databases">
        <authorList>
            <person name="Zaccaron A."/>
            <person name="Stergiopoulos I."/>
        </authorList>
    </citation>
    <scope>NUCLEOTIDE SEQUENCE</scope>
    <source>
        <strain evidence="13">Race5_Kim</strain>
    </source>
</reference>
<evidence type="ECO:0000256" key="6">
    <source>
        <dbReference type="ARBA" id="ARBA00022792"/>
    </source>
</evidence>
<dbReference type="AlphaFoldDB" id="A0A9Q8P4H6"/>
<keyword evidence="4" id="KW-0813">Transport</keyword>
<evidence type="ECO:0000256" key="11">
    <source>
        <dbReference type="ARBA" id="ARBA00023136"/>
    </source>
</evidence>
<keyword evidence="11" id="KW-0472">Membrane</keyword>
<dbReference type="OrthoDB" id="5598305at2759"/>
<dbReference type="KEGG" id="ffu:CLAFUR5_00929"/>
<comment type="similarity">
    <text evidence="2">Belongs to the TIM54 family.</text>
</comment>
<gene>
    <name evidence="13" type="ORF">CLAFUR5_00929</name>
</gene>
<evidence type="ECO:0000256" key="4">
    <source>
        <dbReference type="ARBA" id="ARBA00022448"/>
    </source>
</evidence>
<evidence type="ECO:0000256" key="12">
    <source>
        <dbReference type="SAM" id="MobiDB-lite"/>
    </source>
</evidence>
<dbReference type="GO" id="GO:0005743">
    <property type="term" value="C:mitochondrial inner membrane"/>
    <property type="evidence" value="ECO:0007669"/>
    <property type="project" value="UniProtKB-SubCell"/>
</dbReference>
<name>A0A9Q8P4H6_PASFU</name>
<proteinExistence type="inferred from homology"/>
<feature type="compositionally biased region" description="Polar residues" evidence="12">
    <location>
        <begin position="55"/>
        <end position="66"/>
    </location>
</feature>
<evidence type="ECO:0000256" key="7">
    <source>
        <dbReference type="ARBA" id="ARBA00022927"/>
    </source>
</evidence>
<keyword evidence="8" id="KW-1133">Transmembrane helix</keyword>
<feature type="compositionally biased region" description="Low complexity" evidence="12">
    <location>
        <begin position="75"/>
        <end position="84"/>
    </location>
</feature>
<evidence type="ECO:0000256" key="1">
    <source>
        <dbReference type="ARBA" id="ARBA00004434"/>
    </source>
</evidence>
<evidence type="ECO:0000256" key="5">
    <source>
        <dbReference type="ARBA" id="ARBA00022692"/>
    </source>
</evidence>
<accession>A0A9Q8P4H6</accession>
<evidence type="ECO:0000256" key="2">
    <source>
        <dbReference type="ARBA" id="ARBA00006355"/>
    </source>
</evidence>
<feature type="region of interest" description="Disordered" evidence="12">
    <location>
        <begin position="304"/>
        <end position="402"/>
    </location>
</feature>
<dbReference type="GeneID" id="71980807"/>
<feature type="compositionally biased region" description="Basic and acidic residues" evidence="12">
    <location>
        <begin position="541"/>
        <end position="555"/>
    </location>
</feature>
<dbReference type="GO" id="GO:0015031">
    <property type="term" value="P:protein transport"/>
    <property type="evidence" value="ECO:0007669"/>
    <property type="project" value="UniProtKB-KW"/>
</dbReference>
<evidence type="ECO:0000256" key="3">
    <source>
        <dbReference type="ARBA" id="ARBA00020796"/>
    </source>
</evidence>
<keyword evidence="7" id="KW-0653">Protein transport</keyword>
<evidence type="ECO:0000313" key="13">
    <source>
        <dbReference type="EMBL" id="UJO12752.1"/>
    </source>
</evidence>
<dbReference type="Pfam" id="PF11711">
    <property type="entry name" value="Tim54"/>
    <property type="match status" value="1"/>
</dbReference>
<organism evidence="13 14">
    <name type="scientific">Passalora fulva</name>
    <name type="common">Tomato leaf mold</name>
    <name type="synonym">Cladosporium fulvum</name>
    <dbReference type="NCBI Taxonomy" id="5499"/>
    <lineage>
        <taxon>Eukaryota</taxon>
        <taxon>Fungi</taxon>
        <taxon>Dikarya</taxon>
        <taxon>Ascomycota</taxon>
        <taxon>Pezizomycotina</taxon>
        <taxon>Dothideomycetes</taxon>
        <taxon>Dothideomycetidae</taxon>
        <taxon>Mycosphaerellales</taxon>
        <taxon>Mycosphaerellaceae</taxon>
        <taxon>Fulvia</taxon>
    </lineage>
</organism>
<feature type="region of interest" description="Disordered" evidence="12">
    <location>
        <begin position="217"/>
        <end position="247"/>
    </location>
</feature>